<accession>A0ABU0TWS7</accession>
<dbReference type="Proteomes" id="UP001226691">
    <property type="component" value="Unassembled WGS sequence"/>
</dbReference>
<keyword evidence="1" id="KW-0472">Membrane</keyword>
<sequence length="63" mass="6572">MKHAKFFLIVALVFVAAGVFNIVLAVVDIVNGASVANNAFSAALGVLFIVVGVAQALRSQRSR</sequence>
<dbReference type="RefSeq" id="WP_307484633.1">
    <property type="nucleotide sequence ID" value="NZ_JAUTBF010000001.1"/>
</dbReference>
<evidence type="ECO:0000313" key="3">
    <source>
        <dbReference type="Proteomes" id="UP001226691"/>
    </source>
</evidence>
<protein>
    <submittedName>
        <fullName evidence="2">Di/tricarboxylate transporter</fullName>
    </submittedName>
</protein>
<evidence type="ECO:0000313" key="2">
    <source>
        <dbReference type="EMBL" id="MDQ1124117.1"/>
    </source>
</evidence>
<gene>
    <name evidence="2" type="ORF">QE412_002690</name>
</gene>
<keyword evidence="1" id="KW-0812">Transmembrane</keyword>
<evidence type="ECO:0000256" key="1">
    <source>
        <dbReference type="SAM" id="Phobius"/>
    </source>
</evidence>
<dbReference type="EMBL" id="JAUTBF010000001">
    <property type="protein sequence ID" value="MDQ1124117.1"/>
    <property type="molecule type" value="Genomic_DNA"/>
</dbReference>
<feature type="transmembrane region" description="Helical" evidence="1">
    <location>
        <begin position="35"/>
        <end position="57"/>
    </location>
</feature>
<keyword evidence="1" id="KW-1133">Transmembrane helix</keyword>
<comment type="caution">
    <text evidence="2">The sequence shown here is derived from an EMBL/GenBank/DDBJ whole genome shotgun (WGS) entry which is preliminary data.</text>
</comment>
<name>A0ABU0TWS7_MICTR</name>
<proteinExistence type="predicted"/>
<keyword evidence="3" id="KW-1185">Reference proteome</keyword>
<reference evidence="2 3" key="1">
    <citation type="submission" date="2023-07" db="EMBL/GenBank/DDBJ databases">
        <title>Functional and genomic diversity of the sorghum phyllosphere microbiome.</title>
        <authorList>
            <person name="Shade A."/>
        </authorList>
    </citation>
    <scope>NUCLEOTIDE SEQUENCE [LARGE SCALE GENOMIC DNA]</scope>
    <source>
        <strain evidence="2 3">SORGH_AS_1207</strain>
    </source>
</reference>
<organism evidence="2 3">
    <name type="scientific">Microbacterium trichothecenolyticum</name>
    <name type="common">Aureobacterium trichothecenolyticum</name>
    <dbReference type="NCBI Taxonomy" id="69370"/>
    <lineage>
        <taxon>Bacteria</taxon>
        <taxon>Bacillati</taxon>
        <taxon>Actinomycetota</taxon>
        <taxon>Actinomycetes</taxon>
        <taxon>Micrococcales</taxon>
        <taxon>Microbacteriaceae</taxon>
        <taxon>Microbacterium</taxon>
    </lineage>
</organism>